<dbReference type="PANTHER" id="PTHR43134">
    <property type="entry name" value="SIGNAL RECOGNITION PARTICLE RECEPTOR SUBUNIT ALPHA"/>
    <property type="match status" value="1"/>
</dbReference>
<evidence type="ECO:0000256" key="3">
    <source>
        <dbReference type="ARBA" id="ARBA00014919"/>
    </source>
</evidence>
<comment type="function">
    <text evidence="12">Necessary for flagellar biosynthesis. May be involved in translocation of the flagellum.</text>
</comment>
<evidence type="ECO:0000313" key="16">
    <source>
        <dbReference type="Proteomes" id="UP001601059"/>
    </source>
</evidence>
<sequence length="387" mass="43517">MKIKKYVANSMPEAMKQIRAELGNDAVILNSKMVHTGGFLGFFKKKGIEVIAAVDPTPKAEPKLKEKAKKEPEKPSLKIEHGKEVINKSPEINTVIKPSEELLKELSELKGMIKNLSSPTSERISYPEPVQEAAKILTSQEVDNEIKEEILTILLEKWYLNGGQGANEVVKGWMKDLLSEKLAKVPFGEITFTKKYVNVVGPTGVGKTTTLAKMAAECSLKYKKKVALITTDTYRIAAIEQLKTYAKILSMPLEVCYNLDDFKKACDSFRDFDVVLIDTAGRNFRNKQYVEDLKGIIDYNNEMETFLVLALTAKQRDMEDIYEQFSTIDIDRFIFTKSDETSNYGAMLNLTHKYNKGIAYITTGQNVPDDMILANPNVVTKFIVGVE</sequence>
<evidence type="ECO:0000256" key="5">
    <source>
        <dbReference type="ARBA" id="ARBA00022475"/>
    </source>
</evidence>
<keyword evidence="6" id="KW-0547">Nucleotide-binding</keyword>
<evidence type="ECO:0000256" key="11">
    <source>
        <dbReference type="ARBA" id="ARBA00023225"/>
    </source>
</evidence>
<evidence type="ECO:0000259" key="14">
    <source>
        <dbReference type="SMART" id="SM00962"/>
    </source>
</evidence>
<evidence type="ECO:0000256" key="1">
    <source>
        <dbReference type="ARBA" id="ARBA00004413"/>
    </source>
</evidence>
<dbReference type="PANTHER" id="PTHR43134:SF3">
    <property type="entry name" value="FLAGELLAR BIOSYNTHESIS PROTEIN FLHF"/>
    <property type="match status" value="1"/>
</dbReference>
<evidence type="ECO:0000256" key="9">
    <source>
        <dbReference type="ARBA" id="ARBA00023134"/>
    </source>
</evidence>
<evidence type="ECO:0000256" key="10">
    <source>
        <dbReference type="ARBA" id="ARBA00023136"/>
    </source>
</evidence>
<keyword evidence="9" id="KW-0342">GTP-binding</keyword>
<evidence type="ECO:0000256" key="8">
    <source>
        <dbReference type="ARBA" id="ARBA00022927"/>
    </source>
</evidence>
<keyword evidence="16" id="KW-1185">Reference proteome</keyword>
<dbReference type="SUPFAM" id="SSF52540">
    <property type="entry name" value="P-loop containing nucleoside triphosphate hydrolases"/>
    <property type="match status" value="1"/>
</dbReference>
<dbReference type="Gene3D" id="1.20.120.1380">
    <property type="entry name" value="Flagellar FlhF biosynthesis protein, N domain"/>
    <property type="match status" value="1"/>
</dbReference>
<keyword evidence="7" id="KW-1005">Bacterial flagellum biogenesis</keyword>
<dbReference type="SMART" id="SM00962">
    <property type="entry name" value="SRP54"/>
    <property type="match status" value="1"/>
</dbReference>
<dbReference type="Gene3D" id="3.40.50.300">
    <property type="entry name" value="P-loop containing nucleotide triphosphate hydrolases"/>
    <property type="match status" value="1"/>
</dbReference>
<dbReference type="Pfam" id="PF00448">
    <property type="entry name" value="SRP54"/>
    <property type="match status" value="1"/>
</dbReference>
<accession>A0ABW6K846</accession>
<dbReference type="InterPro" id="IPR000897">
    <property type="entry name" value="SRP54_GTPase_dom"/>
</dbReference>
<keyword evidence="11" id="KW-1006">Bacterial flagellum protein export</keyword>
<keyword evidence="15" id="KW-0282">Flagellum</keyword>
<evidence type="ECO:0000256" key="7">
    <source>
        <dbReference type="ARBA" id="ARBA00022795"/>
    </source>
</evidence>
<protein>
    <recommendedName>
        <fullName evidence="3 13">Flagellar biosynthesis protein FlhF</fullName>
    </recommendedName>
</protein>
<evidence type="ECO:0000256" key="6">
    <source>
        <dbReference type="ARBA" id="ARBA00022741"/>
    </source>
</evidence>
<keyword evidence="5" id="KW-1003">Cell membrane</keyword>
<keyword evidence="15" id="KW-0966">Cell projection</keyword>
<keyword evidence="15" id="KW-0969">Cilium</keyword>
<comment type="subcellular location">
    <subcellularLocation>
        <location evidence="1">Cell membrane</location>
        <topology evidence="1">Peripheral membrane protein</topology>
        <orientation evidence="1">Cytoplasmic side</orientation>
    </subcellularLocation>
</comment>
<dbReference type="InterPro" id="IPR020006">
    <property type="entry name" value="FlhF"/>
</dbReference>
<dbReference type="InterPro" id="IPR047040">
    <property type="entry name" value="FlhF__GTPase_dom"/>
</dbReference>
<name>A0ABW6K846_9BACI</name>
<dbReference type="EMBL" id="JBIACK010000001">
    <property type="protein sequence ID" value="MFE8699093.1"/>
    <property type="molecule type" value="Genomic_DNA"/>
</dbReference>
<keyword evidence="8" id="KW-0653">Protein transport</keyword>
<organism evidence="15 16">
    <name type="scientific">Cytobacillus spartinae</name>
    <dbReference type="NCBI Taxonomy" id="3299023"/>
    <lineage>
        <taxon>Bacteria</taxon>
        <taxon>Bacillati</taxon>
        <taxon>Bacillota</taxon>
        <taxon>Bacilli</taxon>
        <taxon>Bacillales</taxon>
        <taxon>Bacillaceae</taxon>
        <taxon>Cytobacillus</taxon>
    </lineage>
</organism>
<feature type="domain" description="SRP54-type proteins GTP-binding" evidence="14">
    <location>
        <begin position="194"/>
        <end position="385"/>
    </location>
</feature>
<keyword evidence="10" id="KW-0472">Membrane</keyword>
<dbReference type="CDD" id="cd17873">
    <property type="entry name" value="FlhF"/>
    <property type="match status" value="1"/>
</dbReference>
<evidence type="ECO:0000256" key="13">
    <source>
        <dbReference type="NCBIfam" id="TIGR03499"/>
    </source>
</evidence>
<evidence type="ECO:0000313" key="15">
    <source>
        <dbReference type="EMBL" id="MFE8699093.1"/>
    </source>
</evidence>
<dbReference type="NCBIfam" id="TIGR03499">
    <property type="entry name" value="FlhF"/>
    <property type="match status" value="1"/>
</dbReference>
<gene>
    <name evidence="15" type="primary">flhF</name>
    <name evidence="15" type="ORF">ACFYKX_00510</name>
</gene>
<dbReference type="InterPro" id="IPR027417">
    <property type="entry name" value="P-loop_NTPase"/>
</dbReference>
<comment type="similarity">
    <text evidence="2">Belongs to the GTP-binding SRP family.</text>
</comment>
<evidence type="ECO:0000256" key="4">
    <source>
        <dbReference type="ARBA" id="ARBA00022448"/>
    </source>
</evidence>
<dbReference type="Proteomes" id="UP001601059">
    <property type="component" value="Unassembled WGS sequence"/>
</dbReference>
<evidence type="ECO:0000256" key="12">
    <source>
        <dbReference type="ARBA" id="ARBA00025337"/>
    </source>
</evidence>
<evidence type="ECO:0000256" key="2">
    <source>
        <dbReference type="ARBA" id="ARBA00008531"/>
    </source>
</evidence>
<dbReference type="RefSeq" id="WP_389357005.1">
    <property type="nucleotide sequence ID" value="NZ_JBIACK010000001.1"/>
</dbReference>
<proteinExistence type="inferred from homology"/>
<comment type="caution">
    <text evidence="15">The sequence shown here is derived from an EMBL/GenBank/DDBJ whole genome shotgun (WGS) entry which is preliminary data.</text>
</comment>
<keyword evidence="4" id="KW-0813">Transport</keyword>
<reference evidence="15 16" key="1">
    <citation type="submission" date="2024-08" db="EMBL/GenBank/DDBJ databases">
        <title>Two novel Cytobacillus novel species.</title>
        <authorList>
            <person name="Liu G."/>
        </authorList>
    </citation>
    <scope>NUCLEOTIDE SEQUENCE [LARGE SCALE GENOMIC DNA]</scope>
    <source>
        <strain evidence="15 16">FJAT-54145</strain>
    </source>
</reference>